<keyword evidence="2 6" id="KW-0378">Hydrolase</keyword>
<dbReference type="CDD" id="cd02856">
    <property type="entry name" value="E_set_GDE_Isoamylase_N"/>
    <property type="match status" value="1"/>
</dbReference>
<dbReference type="EC" id="3.2.1.-" evidence="6"/>
<evidence type="ECO:0000256" key="2">
    <source>
        <dbReference type="ARBA" id="ARBA00022801"/>
    </source>
</evidence>
<dbReference type="Gene3D" id="2.60.40.10">
    <property type="entry name" value="Immunoglobulins"/>
    <property type="match status" value="1"/>
</dbReference>
<dbReference type="SMART" id="SM00642">
    <property type="entry name" value="Aamy"/>
    <property type="match status" value="1"/>
</dbReference>
<comment type="caution">
    <text evidence="6">The sequence shown here is derived from an EMBL/GenBank/DDBJ whole genome shotgun (WGS) entry which is preliminary data.</text>
</comment>
<dbReference type="GO" id="GO:0005980">
    <property type="term" value="P:glycogen catabolic process"/>
    <property type="evidence" value="ECO:0007669"/>
    <property type="project" value="InterPro"/>
</dbReference>
<gene>
    <name evidence="6" type="ORF">GGR25_003275</name>
</gene>
<keyword evidence="7" id="KW-1185">Reference proteome</keyword>
<dbReference type="Gene3D" id="3.20.20.80">
    <property type="entry name" value="Glycosidases"/>
    <property type="match status" value="1"/>
</dbReference>
<feature type="region of interest" description="Disordered" evidence="4">
    <location>
        <begin position="466"/>
        <end position="490"/>
    </location>
</feature>
<dbReference type="Pfam" id="PF02922">
    <property type="entry name" value="CBM_48"/>
    <property type="match status" value="1"/>
</dbReference>
<evidence type="ECO:0000256" key="4">
    <source>
        <dbReference type="SAM" id="MobiDB-lite"/>
    </source>
</evidence>
<dbReference type="AlphaFoldDB" id="A0A840AT30"/>
<dbReference type="Gene3D" id="2.60.40.1180">
    <property type="entry name" value="Golgi alpha-mannosidase II"/>
    <property type="match status" value="1"/>
</dbReference>
<dbReference type="NCBIfam" id="TIGR02100">
    <property type="entry name" value="glgX_debranch"/>
    <property type="match status" value="1"/>
</dbReference>
<reference evidence="6 7" key="1">
    <citation type="submission" date="2020-08" db="EMBL/GenBank/DDBJ databases">
        <title>Genomic Encyclopedia of Type Strains, Phase IV (KMG-IV): sequencing the most valuable type-strain genomes for metagenomic binning, comparative biology and taxonomic classification.</title>
        <authorList>
            <person name="Goeker M."/>
        </authorList>
    </citation>
    <scope>NUCLEOTIDE SEQUENCE [LARGE SCALE GENOMIC DNA]</scope>
    <source>
        <strain evidence="6 7">DSM 25966</strain>
    </source>
</reference>
<dbReference type="InterPro" id="IPR006047">
    <property type="entry name" value="GH13_cat_dom"/>
</dbReference>
<dbReference type="InterPro" id="IPR014756">
    <property type="entry name" value="Ig_E-set"/>
</dbReference>
<accession>A0A840AT30</accession>
<dbReference type="SUPFAM" id="SSF51445">
    <property type="entry name" value="(Trans)glycosidases"/>
    <property type="match status" value="1"/>
</dbReference>
<name>A0A840AT30_9HYPH</name>
<organism evidence="6 7">
    <name type="scientific">Kaistia hirudinis</name>
    <dbReference type="NCBI Taxonomy" id="1293440"/>
    <lineage>
        <taxon>Bacteria</taxon>
        <taxon>Pseudomonadati</taxon>
        <taxon>Pseudomonadota</taxon>
        <taxon>Alphaproteobacteria</taxon>
        <taxon>Hyphomicrobiales</taxon>
        <taxon>Kaistiaceae</taxon>
        <taxon>Kaistia</taxon>
    </lineage>
</organism>
<comment type="similarity">
    <text evidence="1">Belongs to the glycosyl hydrolase 13 family.</text>
</comment>
<dbReference type="RefSeq" id="WP_183399872.1">
    <property type="nucleotide sequence ID" value="NZ_JACIDS010000004.1"/>
</dbReference>
<dbReference type="SUPFAM" id="SSF81296">
    <property type="entry name" value="E set domains"/>
    <property type="match status" value="1"/>
</dbReference>
<dbReference type="InterPro" id="IPR004193">
    <property type="entry name" value="Glyco_hydro_13_N"/>
</dbReference>
<evidence type="ECO:0000256" key="3">
    <source>
        <dbReference type="ARBA" id="ARBA00023295"/>
    </source>
</evidence>
<evidence type="ECO:0000313" key="6">
    <source>
        <dbReference type="EMBL" id="MBB3932217.1"/>
    </source>
</evidence>
<dbReference type="Proteomes" id="UP000553963">
    <property type="component" value="Unassembled WGS sequence"/>
</dbReference>
<feature type="compositionally biased region" description="Basic and acidic residues" evidence="4">
    <location>
        <begin position="466"/>
        <end position="483"/>
    </location>
</feature>
<evidence type="ECO:0000256" key="1">
    <source>
        <dbReference type="ARBA" id="ARBA00008061"/>
    </source>
</evidence>
<dbReference type="InterPro" id="IPR044505">
    <property type="entry name" value="GlgX_Isoamylase_N_E_set"/>
</dbReference>
<dbReference type="CDD" id="cd11326">
    <property type="entry name" value="AmyAc_Glg_debranch"/>
    <property type="match status" value="1"/>
</dbReference>
<feature type="domain" description="Glycosyl hydrolase family 13 catalytic" evidence="5">
    <location>
        <begin position="182"/>
        <end position="568"/>
    </location>
</feature>
<dbReference type="SUPFAM" id="SSF51011">
    <property type="entry name" value="Glycosyl hydrolase domain"/>
    <property type="match status" value="1"/>
</dbReference>
<sequence length="687" mass="76269">MTRLREGSPFPLGATPDSKGVNFALFSDHAEGVTLCRFSADGSKEEERIALEECTNGVWHGHIGGMKAGELYGYRVQGPWDPANGHRFNDAKLLIDPYARELVGELQWDDALYGYTIGAEGEADLVRDERDSAAFLPKARVIAPDAYTKTARPGVPWPKTVIYESHVRGWTMRMKGLPDEIRGTFAAFAHPAAIEHLKKLGITTVEFMPIHAFVQDRHLVERGLSNFWGYNTIGFFAPENRYIDGGGLPEIAAAVDALHEAGIEVILDVVYNHTAEGNHLGPTLSFKGIDNYSYYRLMPDDKRYYDNLTGTGNALDTNHPRVLQMVMDSLRLWANVYGIDGFRFDLALTLGREPGGFNPRHAFFNAMLQDPILGRLKLIAEPWDVGPGGYQLGNFPPGFSEWNGDYRDVVRGFWLGEEGMLPRFATRFAASSDLFNEGSRRPWSSVNFVTAHDGFTLEDLVSFNDKHNEANGEDNRDGHDDNRSWNCGAEGPTDDAGVLALRRQQKRNLLATLILSQGVPMLLAGDEIGNSQGGNNNAYAQDNEIGWIDWRNEDPDMRDFVAKVIALRQSRSAFSQPEFLTGARTEHGQRDVNWFGADGEPMTDEAWNDPNVKCLAVRLAPARRGEPTMLVLLNAAHVDVDFTIPHQGGEWRCVLATSEGGEGASVPEQSHWLMPARSMAVFEQVGK</sequence>
<dbReference type="EMBL" id="JACIDS010000004">
    <property type="protein sequence ID" value="MBB3932217.1"/>
    <property type="molecule type" value="Genomic_DNA"/>
</dbReference>
<dbReference type="InterPro" id="IPR013783">
    <property type="entry name" value="Ig-like_fold"/>
</dbReference>
<keyword evidence="3 6" id="KW-0326">Glycosidase</keyword>
<evidence type="ECO:0000313" key="7">
    <source>
        <dbReference type="Proteomes" id="UP000553963"/>
    </source>
</evidence>
<dbReference type="GO" id="GO:0004135">
    <property type="term" value="F:amylo-alpha-1,6-glucosidase activity"/>
    <property type="evidence" value="ECO:0007669"/>
    <property type="project" value="InterPro"/>
</dbReference>
<protein>
    <submittedName>
        <fullName evidence="6">Glycogen operon protein</fullName>
        <ecNumber evidence="6">3.2.1.-</ecNumber>
    </submittedName>
</protein>
<dbReference type="InterPro" id="IPR013780">
    <property type="entry name" value="Glyco_hydro_b"/>
</dbReference>
<dbReference type="PANTHER" id="PTHR43002">
    <property type="entry name" value="GLYCOGEN DEBRANCHING ENZYME"/>
    <property type="match status" value="1"/>
</dbReference>
<dbReference type="InterPro" id="IPR017853">
    <property type="entry name" value="GH"/>
</dbReference>
<proteinExistence type="inferred from homology"/>
<evidence type="ECO:0000259" key="5">
    <source>
        <dbReference type="SMART" id="SM00642"/>
    </source>
</evidence>
<dbReference type="InterPro" id="IPR011837">
    <property type="entry name" value="Glycogen_debranch_GlgX"/>
</dbReference>